<organism evidence="1 2">
    <name type="scientific">Thermoclostridium stercorarium (strain ATCC 35414 / DSM 8532 / NCIMB 11754)</name>
    <name type="common">Clostridium stercorarium</name>
    <dbReference type="NCBI Taxonomy" id="1121335"/>
    <lineage>
        <taxon>Bacteria</taxon>
        <taxon>Bacillati</taxon>
        <taxon>Bacillota</taxon>
        <taxon>Clostridia</taxon>
        <taxon>Eubacteriales</taxon>
        <taxon>Oscillospiraceae</taxon>
        <taxon>Thermoclostridium</taxon>
    </lineage>
</organism>
<proteinExistence type="predicted"/>
<reference evidence="1 2" key="1">
    <citation type="journal article" date="2013" name="Genome Announc.">
        <title>Complete genome sequence of Clostridium stercorarium subsp. stercorarium strain DSM 8532, a thermophilic degrader of plant cell wall fibers.</title>
        <authorList>
            <person name="Poehlein A."/>
            <person name="Zverlov V.V."/>
            <person name="Daniel R."/>
            <person name="Schwarz W.H."/>
            <person name="Liebl W."/>
        </authorList>
    </citation>
    <scope>NUCLEOTIDE SEQUENCE [LARGE SCALE GENOMIC DNA]</scope>
    <source>
        <strain evidence="2">ATCC 35414 / DSM 8532 / NCIMB 11754</strain>
    </source>
</reference>
<gene>
    <name evidence="1" type="ordered locus">Cst_c04020</name>
</gene>
<dbReference type="Proteomes" id="UP000011220">
    <property type="component" value="Chromosome"/>
</dbReference>
<dbReference type="EMBL" id="CP004044">
    <property type="protein sequence ID" value="AGC67424.1"/>
    <property type="molecule type" value="Genomic_DNA"/>
</dbReference>
<evidence type="ECO:0000313" key="1">
    <source>
        <dbReference type="EMBL" id="AGC67424.1"/>
    </source>
</evidence>
<accession>L7VL90</accession>
<dbReference type="AlphaFoldDB" id="L7VL90"/>
<dbReference type="KEGG" id="css:Cst_c04020"/>
<protein>
    <submittedName>
        <fullName evidence="1">Uncharacterized protein</fullName>
    </submittedName>
</protein>
<sequence>MHEKRAQRLYLRQQSPAGQPGWRRGSIYTSKAAQTRLLGMLDIIFHHKSYHRKNGHSGQL</sequence>
<evidence type="ECO:0000313" key="2">
    <source>
        <dbReference type="Proteomes" id="UP000011220"/>
    </source>
</evidence>
<name>L7VL90_THES1</name>
<keyword evidence="2" id="KW-1185">Reference proteome</keyword>